<reference evidence="1 2" key="1">
    <citation type="journal article" date="2011" name="PLoS Pathog.">
        <title>Dynamic evolution of pathogenicity revealed by sequencing and comparative genomics of 19 Pseudomonas syringae isolates.</title>
        <authorList>
            <person name="Baltrus D.A."/>
            <person name="Nishimura M.T."/>
            <person name="Romanchuk A."/>
            <person name="Chang J.H."/>
            <person name="Mukhtar M.S."/>
            <person name="Cherkis K."/>
            <person name="Roach J."/>
            <person name="Grant S.R."/>
            <person name="Jones C.D."/>
            <person name="Dangl J.L."/>
        </authorList>
    </citation>
    <scope>NUCLEOTIDE SEQUENCE [LARGE SCALE GENOMIC DNA]</scope>
    <source>
        <strain evidence="1 2">M301315</strain>
    </source>
</reference>
<dbReference type="RefSeq" id="WP_005742373.1">
    <property type="nucleotide sequence ID" value="NZ_CP031226.1"/>
</dbReference>
<dbReference type="GeneID" id="39474127"/>
<protein>
    <submittedName>
        <fullName evidence="1">Uncharacterized protein</fullName>
    </submittedName>
</protein>
<gene>
    <name evidence="1" type="ORF">PLA107_029920</name>
</gene>
<evidence type="ECO:0000313" key="1">
    <source>
        <dbReference type="EMBL" id="AXH59446.1"/>
    </source>
</evidence>
<sequence length="144" mass="16348">MKETYFVGYDPDMKMWAAQAIEPNFSEASWVFKVTARNDHDALMKGLAQYQGLTRKLTGEEMRLASYIQNQINQKSRKPDEVLMVDIPSRLMSGAQAMAARGFFTLAHREDALISLRSAGWKAITRHVDEQASLDREYDDALTA</sequence>
<accession>A0AAD0M5V1</accession>
<proteinExistence type="predicted"/>
<keyword evidence="1" id="KW-0614">Plasmid</keyword>
<geneLocation type="plasmid" evidence="2">
    <name>pmppla107</name>
</geneLocation>
<organism evidence="1 2">
    <name type="scientific">Pseudomonas amygdali pv. lachrymans str. M301315</name>
    <dbReference type="NCBI Taxonomy" id="629260"/>
    <lineage>
        <taxon>Bacteria</taxon>
        <taxon>Pseudomonadati</taxon>
        <taxon>Pseudomonadota</taxon>
        <taxon>Gammaproteobacteria</taxon>
        <taxon>Pseudomonadales</taxon>
        <taxon>Pseudomonadaceae</taxon>
        <taxon>Pseudomonas</taxon>
        <taxon>Pseudomonas amygdali</taxon>
    </lineage>
</organism>
<dbReference type="AlphaFoldDB" id="A0AAD0M5V1"/>
<dbReference type="Proteomes" id="UP000006426">
    <property type="component" value="Plasmid pmppla107"/>
</dbReference>
<dbReference type="EMBL" id="CP031226">
    <property type="protein sequence ID" value="AXH59446.1"/>
    <property type="molecule type" value="Genomic_DNA"/>
</dbReference>
<name>A0AAD0M5V1_PSEAV</name>
<evidence type="ECO:0000313" key="2">
    <source>
        <dbReference type="Proteomes" id="UP000006426"/>
    </source>
</evidence>